<feature type="compositionally biased region" description="Polar residues" evidence="7">
    <location>
        <begin position="221"/>
        <end position="232"/>
    </location>
</feature>
<dbReference type="GO" id="GO:0010218">
    <property type="term" value="P:response to far red light"/>
    <property type="evidence" value="ECO:0007669"/>
    <property type="project" value="TreeGrafter"/>
</dbReference>
<evidence type="ECO:0000313" key="9">
    <source>
        <dbReference type="EMBL" id="OAE22883.1"/>
    </source>
</evidence>
<evidence type="ECO:0000313" key="10">
    <source>
        <dbReference type="Proteomes" id="UP000077202"/>
    </source>
</evidence>
<evidence type="ECO:0000256" key="6">
    <source>
        <dbReference type="ARBA" id="ARBA00023242"/>
    </source>
</evidence>
<feature type="compositionally biased region" description="Basic and acidic residues" evidence="7">
    <location>
        <begin position="193"/>
        <end position="209"/>
    </location>
</feature>
<sequence length="322" mass="35174">MNEVESQEAEIQWVDSDVDNDSDASDSDGTDGEVPDVTDDTPQTNLTNNPLPPEPQFGVWLWEYVGEFCISRSQEYRTKPYIEQRRAVCWLLTELKGVYNLDYGGAGAVRLYSKPLNSWNPKSPIIATSTSKESPFAGGWKPVIDGKIQVGGEGAVHKGRSSPMQVASAGGSSQKQSSSDGASPSPAATGTSEPKKDGNESDSDVRRVPELMGKSGVLGATSAQPQGQTSGTRTRKRGGASADKEHKRLKRLLRNRVSAQQARERKKAYLSDLEVRSKELQQRNEELEEKVSTLQRENYMLRQIVKNTALKKTGGDGPTGMQ</sequence>
<dbReference type="AlphaFoldDB" id="A0A176VR78"/>
<feature type="region of interest" description="Disordered" evidence="7">
    <location>
        <begin position="1"/>
        <end position="52"/>
    </location>
</feature>
<dbReference type="GO" id="GO:0010017">
    <property type="term" value="P:red or far-red light signaling pathway"/>
    <property type="evidence" value="ECO:0007669"/>
    <property type="project" value="TreeGrafter"/>
</dbReference>
<gene>
    <name evidence="9" type="ORF">AXG93_3163s1010</name>
</gene>
<dbReference type="Pfam" id="PF00170">
    <property type="entry name" value="bZIP_1"/>
    <property type="match status" value="1"/>
</dbReference>
<dbReference type="Gene3D" id="1.20.5.490">
    <property type="entry name" value="Single helix bin"/>
    <property type="match status" value="1"/>
</dbReference>
<keyword evidence="3" id="KW-0805">Transcription regulation</keyword>
<accession>A0A176VR78</accession>
<name>A0A176VR78_MARPO</name>
<dbReference type="EMBL" id="LVLJ01003022">
    <property type="protein sequence ID" value="OAE22883.1"/>
    <property type="molecule type" value="Genomic_DNA"/>
</dbReference>
<comment type="subcellular location">
    <subcellularLocation>
        <location evidence="1">Nucleus</location>
    </subcellularLocation>
</comment>
<dbReference type="SMART" id="SM00338">
    <property type="entry name" value="BRLZ"/>
    <property type="match status" value="1"/>
</dbReference>
<keyword evidence="10" id="KW-1185">Reference proteome</keyword>
<keyword evidence="4" id="KW-0238">DNA-binding</keyword>
<dbReference type="Proteomes" id="UP000077202">
    <property type="component" value="Unassembled WGS sequence"/>
</dbReference>
<feature type="compositionally biased region" description="Low complexity" evidence="7">
    <location>
        <begin position="40"/>
        <end position="49"/>
    </location>
</feature>
<reference evidence="9" key="1">
    <citation type="submission" date="2016-03" db="EMBL/GenBank/DDBJ databases">
        <title>Mechanisms controlling the formation of the plant cell surface in tip-growing cells are functionally conserved among land plants.</title>
        <authorList>
            <person name="Honkanen S."/>
            <person name="Jones V.A."/>
            <person name="Morieri G."/>
            <person name="Champion C."/>
            <person name="Hetherington A.J."/>
            <person name="Kelly S."/>
            <person name="Saint-Marcoux D."/>
            <person name="Proust H."/>
            <person name="Prescott H."/>
            <person name="Dolan L."/>
        </authorList>
    </citation>
    <scope>NUCLEOTIDE SEQUENCE [LARGE SCALE GENOMIC DNA]</scope>
    <source>
        <tissue evidence="9">Whole gametophyte</tissue>
    </source>
</reference>
<feature type="region of interest" description="Disordered" evidence="7">
    <location>
        <begin position="153"/>
        <end position="267"/>
    </location>
</feature>
<dbReference type="PANTHER" id="PTHR46714">
    <property type="entry name" value="TRANSCRIPTIONAL ACTIVATOR HAC1"/>
    <property type="match status" value="1"/>
</dbReference>
<dbReference type="CDD" id="cd14704">
    <property type="entry name" value="bZIP_HY5-like"/>
    <property type="match status" value="1"/>
</dbReference>
<keyword evidence="5" id="KW-0804">Transcription</keyword>
<comment type="caution">
    <text evidence="9">The sequence shown here is derived from an EMBL/GenBank/DDBJ whole genome shotgun (WGS) entry which is preliminary data.</text>
</comment>
<evidence type="ECO:0000259" key="8">
    <source>
        <dbReference type="PROSITE" id="PS50217"/>
    </source>
</evidence>
<feature type="domain" description="BZIP" evidence="8">
    <location>
        <begin position="245"/>
        <end position="308"/>
    </location>
</feature>
<dbReference type="GO" id="GO:0005634">
    <property type="term" value="C:nucleus"/>
    <property type="evidence" value="ECO:0007669"/>
    <property type="project" value="UniProtKB-SubCell"/>
</dbReference>
<organism evidence="9 10">
    <name type="scientific">Marchantia polymorpha subsp. ruderalis</name>
    <dbReference type="NCBI Taxonomy" id="1480154"/>
    <lineage>
        <taxon>Eukaryota</taxon>
        <taxon>Viridiplantae</taxon>
        <taxon>Streptophyta</taxon>
        <taxon>Embryophyta</taxon>
        <taxon>Marchantiophyta</taxon>
        <taxon>Marchantiopsida</taxon>
        <taxon>Marchantiidae</taxon>
        <taxon>Marchantiales</taxon>
        <taxon>Marchantiaceae</taxon>
        <taxon>Marchantia</taxon>
    </lineage>
</organism>
<evidence type="ECO:0000256" key="5">
    <source>
        <dbReference type="ARBA" id="ARBA00023163"/>
    </source>
</evidence>
<dbReference type="PROSITE" id="PS00036">
    <property type="entry name" value="BZIP_BASIC"/>
    <property type="match status" value="1"/>
</dbReference>
<keyword evidence="6" id="KW-0539">Nucleus</keyword>
<dbReference type="GO" id="GO:0003677">
    <property type="term" value="F:DNA binding"/>
    <property type="evidence" value="ECO:0007669"/>
    <property type="project" value="UniProtKB-KW"/>
</dbReference>
<feature type="compositionally biased region" description="Low complexity" evidence="7">
    <location>
        <begin position="167"/>
        <end position="188"/>
    </location>
</feature>
<protein>
    <recommendedName>
        <fullName evidence="8">BZIP domain-containing protein</fullName>
    </recommendedName>
</protein>
<evidence type="ECO:0000256" key="1">
    <source>
        <dbReference type="ARBA" id="ARBA00004123"/>
    </source>
</evidence>
<dbReference type="GO" id="GO:0000981">
    <property type="term" value="F:DNA-binding transcription factor activity, RNA polymerase II-specific"/>
    <property type="evidence" value="ECO:0007669"/>
    <property type="project" value="InterPro"/>
</dbReference>
<proteinExistence type="inferred from homology"/>
<evidence type="ECO:0000256" key="4">
    <source>
        <dbReference type="ARBA" id="ARBA00023125"/>
    </source>
</evidence>
<dbReference type="InterPro" id="IPR046347">
    <property type="entry name" value="bZIP_sf"/>
</dbReference>
<comment type="similarity">
    <text evidence="2">Belongs to the bZIP family.</text>
</comment>
<dbReference type="SUPFAM" id="SSF57959">
    <property type="entry name" value="Leucine zipper domain"/>
    <property type="match status" value="1"/>
</dbReference>
<evidence type="ECO:0000256" key="3">
    <source>
        <dbReference type="ARBA" id="ARBA00023015"/>
    </source>
</evidence>
<dbReference type="PROSITE" id="PS50217">
    <property type="entry name" value="BZIP"/>
    <property type="match status" value="1"/>
</dbReference>
<dbReference type="InterPro" id="IPR044280">
    <property type="entry name" value="Hac1/HY5"/>
</dbReference>
<dbReference type="InterPro" id="IPR004827">
    <property type="entry name" value="bZIP"/>
</dbReference>
<evidence type="ECO:0000256" key="2">
    <source>
        <dbReference type="ARBA" id="ARBA00007163"/>
    </source>
</evidence>
<feature type="compositionally biased region" description="Acidic residues" evidence="7">
    <location>
        <begin position="16"/>
        <end position="39"/>
    </location>
</feature>
<dbReference type="PANTHER" id="PTHR46714:SF6">
    <property type="entry name" value="TRANSCRIPTIONAL ACTIVATOR HAC1"/>
    <property type="match status" value="1"/>
</dbReference>
<dbReference type="GO" id="GO:0010114">
    <property type="term" value="P:response to red light"/>
    <property type="evidence" value="ECO:0007669"/>
    <property type="project" value="TreeGrafter"/>
</dbReference>
<evidence type="ECO:0000256" key="7">
    <source>
        <dbReference type="SAM" id="MobiDB-lite"/>
    </source>
</evidence>
<dbReference type="GO" id="GO:0010099">
    <property type="term" value="P:regulation of photomorphogenesis"/>
    <property type="evidence" value="ECO:0007669"/>
    <property type="project" value="TreeGrafter"/>
</dbReference>
<dbReference type="GO" id="GO:0045944">
    <property type="term" value="P:positive regulation of transcription by RNA polymerase II"/>
    <property type="evidence" value="ECO:0007669"/>
    <property type="project" value="InterPro"/>
</dbReference>